<evidence type="ECO:0000256" key="3">
    <source>
        <dbReference type="SAM" id="SignalP"/>
    </source>
</evidence>
<dbReference type="CDD" id="cd13542">
    <property type="entry name" value="PBP2_FutA1_ilke"/>
    <property type="match status" value="1"/>
</dbReference>
<evidence type="ECO:0000313" key="5">
    <source>
        <dbReference type="Proteomes" id="UP001520878"/>
    </source>
</evidence>
<comment type="caution">
    <text evidence="4">The sequence shown here is derived from an EMBL/GenBank/DDBJ whole genome shotgun (WGS) entry which is preliminary data.</text>
</comment>
<keyword evidence="5" id="KW-1185">Reference proteome</keyword>
<dbReference type="InterPro" id="IPR026045">
    <property type="entry name" value="Ferric-bd"/>
</dbReference>
<dbReference type="SUPFAM" id="SSF53850">
    <property type="entry name" value="Periplasmic binding protein-like II"/>
    <property type="match status" value="1"/>
</dbReference>
<feature type="chain" id="PRO_5045135539" evidence="3">
    <location>
        <begin position="18"/>
        <end position="333"/>
    </location>
</feature>
<name>A0ABS8G3Z9_9ALTE</name>
<dbReference type="EMBL" id="JAJEWP010000001">
    <property type="protein sequence ID" value="MCC2615203.1"/>
    <property type="molecule type" value="Genomic_DNA"/>
</dbReference>
<dbReference type="Proteomes" id="UP001520878">
    <property type="component" value="Unassembled WGS sequence"/>
</dbReference>
<dbReference type="Pfam" id="PF13343">
    <property type="entry name" value="SBP_bac_6"/>
    <property type="match status" value="1"/>
</dbReference>
<feature type="signal peptide" evidence="3">
    <location>
        <begin position="1"/>
        <end position="17"/>
    </location>
</feature>
<protein>
    <submittedName>
        <fullName evidence="4">Fe(3+) ABC transporter substrate-binding protein</fullName>
    </submittedName>
</protein>
<dbReference type="PIRSF" id="PIRSF002825">
    <property type="entry name" value="CfbpA"/>
    <property type="match status" value="1"/>
</dbReference>
<evidence type="ECO:0000313" key="4">
    <source>
        <dbReference type="EMBL" id="MCC2615203.1"/>
    </source>
</evidence>
<keyword evidence="2 3" id="KW-0732">Signal</keyword>
<dbReference type="PANTHER" id="PTHR30006">
    <property type="entry name" value="THIAMINE-BINDING PERIPLASMIC PROTEIN-RELATED"/>
    <property type="match status" value="1"/>
</dbReference>
<evidence type="ECO:0000256" key="2">
    <source>
        <dbReference type="ARBA" id="ARBA00022729"/>
    </source>
</evidence>
<reference evidence="4 5" key="1">
    <citation type="submission" date="2021-10" db="EMBL/GenBank/DDBJ databases">
        <title>Draft genome of Aestuariibacter halophilus JC2043.</title>
        <authorList>
            <person name="Emsley S.A."/>
            <person name="Pfannmuller K.M."/>
            <person name="Ushijima B."/>
            <person name="Saw J.H."/>
            <person name="Videau P."/>
        </authorList>
    </citation>
    <scope>NUCLEOTIDE SEQUENCE [LARGE SCALE GENOMIC DNA]</scope>
    <source>
        <strain evidence="4 5">JC2043</strain>
    </source>
</reference>
<comment type="similarity">
    <text evidence="1">Belongs to the bacterial solute-binding protein 1 family.</text>
</comment>
<sequence>MKYALLLLMLVTHSVLAQEVNVYSARKEALIKPLLDEFSAQTGIKVNLVTGKADALLSRIQNEGEFSPADLLLTTDVGRLVRAKALGLTQATDIPEVAAVVPANLRDEQGHWVSLTLRARPIMYAADRVDPAALSRMEDLAKPEWKGRVCVRSSNNIYNQSLVAAMLSQVGEQQTLQWAKGLVSNFARDPKGGDRDQIKAVAAGQCDVAIANTYYLAGMLTSSDSTARELAQQVKVLWPNQQDRGAHINVSGATVLKHAPNAALAHQLLAFMLTENSQAWYATANHEYPVREGVEWSDVLQSFGTFKGEEIALPEVGERNAQAVTLMDKAGWR</sequence>
<proteinExistence type="inferred from homology"/>
<accession>A0ABS8G3Z9</accession>
<evidence type="ECO:0000256" key="1">
    <source>
        <dbReference type="ARBA" id="ARBA00008520"/>
    </source>
</evidence>
<dbReference type="RefSeq" id="WP_229157112.1">
    <property type="nucleotide sequence ID" value="NZ_JAJEWP010000001.1"/>
</dbReference>
<gene>
    <name evidence="4" type="ORF">LJ739_02965</name>
</gene>
<dbReference type="PANTHER" id="PTHR30006:SF15">
    <property type="entry name" value="IRON-UTILIZATION PERIPLASMIC PROTEIN"/>
    <property type="match status" value="1"/>
</dbReference>
<dbReference type="Gene3D" id="3.40.190.10">
    <property type="entry name" value="Periplasmic binding protein-like II"/>
    <property type="match status" value="2"/>
</dbReference>
<organism evidence="4 5">
    <name type="scientific">Fluctibacter halophilus</name>
    <dbReference type="NCBI Taxonomy" id="226011"/>
    <lineage>
        <taxon>Bacteria</taxon>
        <taxon>Pseudomonadati</taxon>
        <taxon>Pseudomonadota</taxon>
        <taxon>Gammaproteobacteria</taxon>
        <taxon>Alteromonadales</taxon>
        <taxon>Alteromonadaceae</taxon>
        <taxon>Fluctibacter</taxon>
    </lineage>
</organism>